<evidence type="ECO:0000313" key="2">
    <source>
        <dbReference type="Proteomes" id="UP000830115"/>
    </source>
</evidence>
<accession>A0ABY4M7N7</accession>
<name>A0ABY4M7N7_9ACTN</name>
<dbReference type="Proteomes" id="UP000830115">
    <property type="component" value="Chromosome"/>
</dbReference>
<evidence type="ECO:0000313" key="1">
    <source>
        <dbReference type="EMBL" id="UQA93735.1"/>
    </source>
</evidence>
<organism evidence="1 2">
    <name type="scientific">Streptomyces halobius</name>
    <dbReference type="NCBI Taxonomy" id="2879846"/>
    <lineage>
        <taxon>Bacteria</taxon>
        <taxon>Bacillati</taxon>
        <taxon>Actinomycetota</taxon>
        <taxon>Actinomycetes</taxon>
        <taxon>Kitasatosporales</taxon>
        <taxon>Streptomycetaceae</taxon>
        <taxon>Streptomyces</taxon>
    </lineage>
</organism>
<dbReference type="EMBL" id="CP086322">
    <property type="protein sequence ID" value="UQA93735.1"/>
    <property type="molecule type" value="Genomic_DNA"/>
</dbReference>
<proteinExistence type="predicted"/>
<dbReference type="RefSeq" id="WP_248864611.1">
    <property type="nucleotide sequence ID" value="NZ_CP086322.1"/>
</dbReference>
<gene>
    <name evidence="1" type="ORF">K9S39_19355</name>
</gene>
<evidence type="ECO:0008006" key="3">
    <source>
        <dbReference type="Google" id="ProtNLM"/>
    </source>
</evidence>
<reference evidence="1" key="1">
    <citation type="submission" date="2021-10" db="EMBL/GenBank/DDBJ databases">
        <title>Streptomyces nigrumlapis sp.nov.,an antimicrobial producing actinobacterium isolated from Black Gobi rocks.</title>
        <authorList>
            <person name="Wen Y."/>
            <person name="Zhang W."/>
            <person name="Liu X.G."/>
        </authorList>
    </citation>
    <scope>NUCLEOTIDE SEQUENCE</scope>
    <source>
        <strain evidence="1">ST13-2-2</strain>
    </source>
</reference>
<protein>
    <recommendedName>
        <fullName evidence="3">Lipoprotein</fullName>
    </recommendedName>
</protein>
<keyword evidence="2" id="KW-1185">Reference proteome</keyword>
<sequence>MTLTLIGTIGGCSIGQGSKEDTGLTPEQAIAALRADPVAALKATMPGVEIDEDPGSDANCGGPDFVDSRDASKIYSAVSYEAVGDTSEHRSPSELANKAVDYLTDKGWKVKRRSHEGKERSATLSKHGVAGTAELLAWPSRLRSGKDVPILRANLVTDCLRNPDWKG</sequence>